<gene>
    <name evidence="2" type="ORF">LLUT_LOCUS6073</name>
</gene>
<evidence type="ECO:0000256" key="1">
    <source>
        <dbReference type="SAM" id="MobiDB-lite"/>
    </source>
</evidence>
<evidence type="ECO:0000313" key="3">
    <source>
        <dbReference type="Proteomes" id="UP001497480"/>
    </source>
</evidence>
<keyword evidence="3" id="KW-1185">Reference proteome</keyword>
<organism evidence="2 3">
    <name type="scientific">Lupinus luteus</name>
    <name type="common">European yellow lupine</name>
    <dbReference type="NCBI Taxonomy" id="3873"/>
    <lineage>
        <taxon>Eukaryota</taxon>
        <taxon>Viridiplantae</taxon>
        <taxon>Streptophyta</taxon>
        <taxon>Embryophyta</taxon>
        <taxon>Tracheophyta</taxon>
        <taxon>Spermatophyta</taxon>
        <taxon>Magnoliopsida</taxon>
        <taxon>eudicotyledons</taxon>
        <taxon>Gunneridae</taxon>
        <taxon>Pentapetalae</taxon>
        <taxon>rosids</taxon>
        <taxon>fabids</taxon>
        <taxon>Fabales</taxon>
        <taxon>Fabaceae</taxon>
        <taxon>Papilionoideae</taxon>
        <taxon>50 kb inversion clade</taxon>
        <taxon>genistoids sensu lato</taxon>
        <taxon>core genistoids</taxon>
        <taxon>Genisteae</taxon>
        <taxon>Lupinus</taxon>
    </lineage>
</organism>
<proteinExistence type="predicted"/>
<evidence type="ECO:0000313" key="2">
    <source>
        <dbReference type="EMBL" id="CAL0305013.1"/>
    </source>
</evidence>
<name>A0AAV1W794_LUPLU</name>
<feature type="compositionally biased region" description="Acidic residues" evidence="1">
    <location>
        <begin position="104"/>
        <end position="115"/>
    </location>
</feature>
<dbReference type="EMBL" id="CAXHTB010000004">
    <property type="protein sequence ID" value="CAL0305013.1"/>
    <property type="molecule type" value="Genomic_DNA"/>
</dbReference>
<dbReference type="AlphaFoldDB" id="A0AAV1W794"/>
<reference evidence="2 3" key="1">
    <citation type="submission" date="2024-03" db="EMBL/GenBank/DDBJ databases">
        <authorList>
            <person name="Martinez-Hernandez J."/>
        </authorList>
    </citation>
    <scope>NUCLEOTIDE SEQUENCE [LARGE SCALE GENOMIC DNA]</scope>
</reference>
<feature type="region of interest" description="Disordered" evidence="1">
    <location>
        <begin position="104"/>
        <end position="136"/>
    </location>
</feature>
<comment type="caution">
    <text evidence="2">The sequence shown here is derived from an EMBL/GenBank/DDBJ whole genome shotgun (WGS) entry which is preliminary data.</text>
</comment>
<accession>A0AAV1W794</accession>
<dbReference type="Proteomes" id="UP001497480">
    <property type="component" value="Unassembled WGS sequence"/>
</dbReference>
<protein>
    <submittedName>
        <fullName evidence="2">Uncharacterized protein</fullName>
    </submittedName>
</protein>
<sequence length="151" mass="17309">MACASKSMIPWTFLANLDSEKIDNIEGQPLHNLERIPSSPVLVEGGVEDLSNEESVGTRVEESIEPELNIMQQLQVENFEIQPIVAMNMTAAKESKLVRRLWADESDEDANEENESTYTKVLSKSQKKKLRQKRSQERVHFTRRGWVSKCF</sequence>